<evidence type="ECO:0000313" key="4">
    <source>
        <dbReference type="Proteomes" id="UP000289152"/>
    </source>
</evidence>
<dbReference type="AlphaFoldDB" id="A0A4Q1BBY8"/>
<keyword evidence="4" id="KW-1185">Reference proteome</keyword>
<accession>A0A4Q1BBY8</accession>
<organism evidence="3 4">
    <name type="scientific">Tremella mesenterica</name>
    <name type="common">Jelly fungus</name>
    <dbReference type="NCBI Taxonomy" id="5217"/>
    <lineage>
        <taxon>Eukaryota</taxon>
        <taxon>Fungi</taxon>
        <taxon>Dikarya</taxon>
        <taxon>Basidiomycota</taxon>
        <taxon>Agaricomycotina</taxon>
        <taxon>Tremellomycetes</taxon>
        <taxon>Tremellales</taxon>
        <taxon>Tremellaceae</taxon>
        <taxon>Tremella</taxon>
    </lineage>
</organism>
<feature type="transmembrane region" description="Helical" evidence="2">
    <location>
        <begin position="20"/>
        <end position="40"/>
    </location>
</feature>
<keyword evidence="2" id="KW-0812">Transmembrane</keyword>
<evidence type="ECO:0000313" key="3">
    <source>
        <dbReference type="EMBL" id="RXK36309.1"/>
    </source>
</evidence>
<evidence type="ECO:0000256" key="1">
    <source>
        <dbReference type="SAM" id="MobiDB-lite"/>
    </source>
</evidence>
<reference evidence="3 4" key="1">
    <citation type="submission" date="2016-06" db="EMBL/GenBank/DDBJ databases">
        <title>Evolution of pathogenesis and genome organization in the Tremellales.</title>
        <authorList>
            <person name="Cuomo C."/>
            <person name="Litvintseva A."/>
            <person name="Heitman J."/>
            <person name="Chen Y."/>
            <person name="Sun S."/>
            <person name="Springer D."/>
            <person name="Dromer F."/>
            <person name="Young S."/>
            <person name="Zeng Q."/>
            <person name="Chapman S."/>
            <person name="Gujja S."/>
            <person name="Saif S."/>
            <person name="Birren B."/>
        </authorList>
    </citation>
    <scope>NUCLEOTIDE SEQUENCE [LARGE SCALE GENOMIC DNA]</scope>
    <source>
        <strain evidence="3 4">ATCC 28783</strain>
    </source>
</reference>
<keyword evidence="2" id="KW-1133">Transmembrane helix</keyword>
<comment type="caution">
    <text evidence="3">The sequence shown here is derived from an EMBL/GenBank/DDBJ whole genome shotgun (WGS) entry which is preliminary data.</text>
</comment>
<dbReference type="InParanoid" id="A0A4Q1BBY8"/>
<name>A0A4Q1BBY8_TREME</name>
<feature type="region of interest" description="Disordered" evidence="1">
    <location>
        <begin position="164"/>
        <end position="187"/>
    </location>
</feature>
<dbReference type="VEuPathDB" id="FungiDB:TREMEDRAFT_60165"/>
<feature type="region of interest" description="Disordered" evidence="1">
    <location>
        <begin position="65"/>
        <end position="95"/>
    </location>
</feature>
<protein>
    <submittedName>
        <fullName evidence="3">Uncharacterized protein</fullName>
    </submittedName>
</protein>
<evidence type="ECO:0000256" key="2">
    <source>
        <dbReference type="SAM" id="Phobius"/>
    </source>
</evidence>
<dbReference type="Proteomes" id="UP000289152">
    <property type="component" value="Unassembled WGS sequence"/>
</dbReference>
<dbReference type="EMBL" id="SDIL01000102">
    <property type="protein sequence ID" value="RXK36309.1"/>
    <property type="molecule type" value="Genomic_DNA"/>
</dbReference>
<sequence>MVWTTAPETSTEAVPRGPPLLTLHEGVYSVSLGMVTLWNIMNSHCHRARMNKTTQTVGNIRRFLDRRRPNGTDSPSHTLDHHVTTRGVHTSNDGSVGQALVSGVTERPGISSTSLHSVDYEKKISKANDFPTHLGTFMPLLKEEKWTLISKQDGGWIDPTDLLDWRRDSAQENSLPDGDGPTGSSQA</sequence>
<keyword evidence="2" id="KW-0472">Membrane</keyword>
<proteinExistence type="predicted"/>
<gene>
    <name evidence="3" type="ORF">M231_06445</name>
</gene>